<dbReference type="PANTHER" id="PTHR11161:SF71">
    <property type="entry name" value="NOSE RESISTANT-TO-FLUOXETINE PROTEIN N-TERMINAL DOMAIN-CONTAINING PROTEIN"/>
    <property type="match status" value="1"/>
</dbReference>
<feature type="transmembrane region" description="Helical" evidence="1">
    <location>
        <begin position="260"/>
        <end position="278"/>
    </location>
</feature>
<dbReference type="PANTHER" id="PTHR11161">
    <property type="entry name" value="O-ACYLTRANSFERASE"/>
    <property type="match status" value="1"/>
</dbReference>
<feature type="transmembrane region" description="Helical" evidence="1">
    <location>
        <begin position="116"/>
        <end position="138"/>
    </location>
</feature>
<feature type="domain" description="Acyltransferase 3" evidence="2">
    <location>
        <begin position="180"/>
        <end position="502"/>
    </location>
</feature>
<feature type="transmembrane region" description="Helical" evidence="1">
    <location>
        <begin position="349"/>
        <end position="372"/>
    </location>
</feature>
<comment type="caution">
    <text evidence="3">The sequence shown here is derived from an EMBL/GenBank/DDBJ whole genome shotgun (WGS) entry which is preliminary data.</text>
</comment>
<organism evidence="3 4">
    <name type="scientific">Operophtera brumata</name>
    <name type="common">Winter moth</name>
    <name type="synonym">Phalaena brumata</name>
    <dbReference type="NCBI Taxonomy" id="104452"/>
    <lineage>
        <taxon>Eukaryota</taxon>
        <taxon>Metazoa</taxon>
        <taxon>Ecdysozoa</taxon>
        <taxon>Arthropoda</taxon>
        <taxon>Hexapoda</taxon>
        <taxon>Insecta</taxon>
        <taxon>Pterygota</taxon>
        <taxon>Neoptera</taxon>
        <taxon>Endopterygota</taxon>
        <taxon>Lepidoptera</taxon>
        <taxon>Glossata</taxon>
        <taxon>Ditrysia</taxon>
        <taxon>Geometroidea</taxon>
        <taxon>Geometridae</taxon>
        <taxon>Larentiinae</taxon>
        <taxon>Operophtera</taxon>
    </lineage>
</organism>
<dbReference type="Pfam" id="PF01757">
    <property type="entry name" value="Acyl_transf_3"/>
    <property type="match status" value="1"/>
</dbReference>
<keyword evidence="1" id="KW-0472">Membrane</keyword>
<sequence>MNAPWASTHTELATKYCLADIVLERTDRTLRKKVQNPFNPYQSALDYIEYRPPHTHPLNELTWGACVPASCQPRTVERLLGIMLARSHLGTAGLRANISITEPCQAKEDPKEYDGLFYAFMSMVGVLVGVSLLCTFLNTSRENDLKADRKTTGFIKAFCMKENATDLLKMKKEGVEVFYGIKYLTICLIVLDHEIGLHNAGPTSDGLISDQIVTSSLGMLILHDDLFVDTFFFLSGFLAITYLAGVKKLPNPLLIILKRYLRLVVALAVVVFYTSAVFPHTGSGPLWIRVKAAETGACLKNWWLNLLMLSNYVDTENICILVSWYIPCDFHFFVVTVLLYWLYKRCPRLGLTCAGLVTIASVVVPGLVTYMYELPAVQLFTYEGGVPQRMKYDFRFLSNPRASREFHGIYIKSHSRLAAYLVGVFSGYFFIAYKDRIDSKTISKGWSLFGAISALILMLAVLVSGNIFLWWSYHPLEGALYAALNRPAWACGVALLVMCCAFGQVRKYIIFLEPPDDMS</sequence>
<dbReference type="STRING" id="104452.A0A0L7LIX9"/>
<evidence type="ECO:0000313" key="3">
    <source>
        <dbReference type="EMBL" id="KOB75402.1"/>
    </source>
</evidence>
<evidence type="ECO:0000256" key="1">
    <source>
        <dbReference type="SAM" id="Phobius"/>
    </source>
</evidence>
<reference evidence="3 4" key="1">
    <citation type="journal article" date="2015" name="Genome Biol. Evol.">
        <title>The genome of winter moth (Operophtera brumata) provides a genomic perspective on sexual dimorphism and phenology.</title>
        <authorList>
            <person name="Derks M.F."/>
            <person name="Smit S."/>
            <person name="Salis L."/>
            <person name="Schijlen E."/>
            <person name="Bossers A."/>
            <person name="Mateman C."/>
            <person name="Pijl A.S."/>
            <person name="de Ridder D."/>
            <person name="Groenen M.A."/>
            <person name="Visser M.E."/>
            <person name="Megens H.J."/>
        </authorList>
    </citation>
    <scope>NUCLEOTIDE SEQUENCE [LARGE SCALE GENOMIC DNA]</scope>
    <source>
        <strain evidence="3">WM2013NL</strain>
        <tissue evidence="3">Head and thorax</tissue>
    </source>
</reference>
<name>A0A0L7LIX9_OPEBR</name>
<proteinExistence type="predicted"/>
<dbReference type="GO" id="GO:0016747">
    <property type="term" value="F:acyltransferase activity, transferring groups other than amino-acyl groups"/>
    <property type="evidence" value="ECO:0007669"/>
    <property type="project" value="InterPro"/>
</dbReference>
<keyword evidence="1" id="KW-0812">Transmembrane</keyword>
<feature type="transmembrane region" description="Helical" evidence="1">
    <location>
        <begin position="417"/>
        <end position="433"/>
    </location>
</feature>
<keyword evidence="1" id="KW-1133">Transmembrane helix</keyword>
<feature type="transmembrane region" description="Helical" evidence="1">
    <location>
        <begin position="322"/>
        <end position="342"/>
    </location>
</feature>
<feature type="transmembrane region" description="Helical" evidence="1">
    <location>
        <begin position="479"/>
        <end position="502"/>
    </location>
</feature>
<dbReference type="InterPro" id="IPR002656">
    <property type="entry name" value="Acyl_transf_3_dom"/>
</dbReference>
<dbReference type="EMBL" id="JTDY01000928">
    <property type="protein sequence ID" value="KOB75402.1"/>
    <property type="molecule type" value="Genomic_DNA"/>
</dbReference>
<dbReference type="Proteomes" id="UP000037510">
    <property type="component" value="Unassembled WGS sequence"/>
</dbReference>
<keyword evidence="4" id="KW-1185">Reference proteome</keyword>
<evidence type="ECO:0000259" key="2">
    <source>
        <dbReference type="Pfam" id="PF01757"/>
    </source>
</evidence>
<dbReference type="InterPro" id="IPR052728">
    <property type="entry name" value="O2_lipid_transport_reg"/>
</dbReference>
<feature type="transmembrane region" description="Helical" evidence="1">
    <location>
        <begin position="226"/>
        <end position="244"/>
    </location>
</feature>
<feature type="transmembrane region" description="Helical" evidence="1">
    <location>
        <begin position="445"/>
        <end position="473"/>
    </location>
</feature>
<protein>
    <recommendedName>
        <fullName evidence="2">Acyltransferase 3 domain-containing protein</fullName>
    </recommendedName>
</protein>
<dbReference type="AlphaFoldDB" id="A0A0L7LIX9"/>
<evidence type="ECO:0000313" key="4">
    <source>
        <dbReference type="Proteomes" id="UP000037510"/>
    </source>
</evidence>
<gene>
    <name evidence="3" type="ORF">OBRU01_01482</name>
</gene>
<accession>A0A0L7LIX9</accession>